<name>A0A2T4B8P4_9HYPO</name>
<feature type="domain" description="Zn(2)-C6 fungal-type" evidence="8">
    <location>
        <begin position="5"/>
        <end position="36"/>
    </location>
</feature>
<keyword evidence="7" id="KW-0539">Nucleus</keyword>
<evidence type="ECO:0000256" key="4">
    <source>
        <dbReference type="ARBA" id="ARBA00023015"/>
    </source>
</evidence>
<dbReference type="PROSITE" id="PS50048">
    <property type="entry name" value="ZN2_CY6_FUNGAL_2"/>
    <property type="match status" value="1"/>
</dbReference>
<keyword evidence="6" id="KW-0804">Transcription</keyword>
<dbReference type="OrthoDB" id="2534600at2759"/>
<keyword evidence="2" id="KW-0479">Metal-binding</keyword>
<gene>
    <name evidence="9" type="ORF">BBK36DRAFT_1169406</name>
</gene>
<evidence type="ECO:0000259" key="8">
    <source>
        <dbReference type="PROSITE" id="PS50048"/>
    </source>
</evidence>
<dbReference type="Gene3D" id="4.10.240.10">
    <property type="entry name" value="Zn(2)-C6 fungal-type DNA-binding domain"/>
    <property type="match status" value="1"/>
</dbReference>
<dbReference type="InterPro" id="IPR036864">
    <property type="entry name" value="Zn2-C6_fun-type_DNA-bd_sf"/>
</dbReference>
<dbReference type="InterPro" id="IPR001138">
    <property type="entry name" value="Zn2Cys6_DnaBD"/>
</dbReference>
<comment type="subcellular location">
    <subcellularLocation>
        <location evidence="1">Nucleus</location>
    </subcellularLocation>
</comment>
<evidence type="ECO:0000256" key="6">
    <source>
        <dbReference type="ARBA" id="ARBA00023163"/>
    </source>
</evidence>
<dbReference type="CDD" id="cd12148">
    <property type="entry name" value="fungal_TF_MHR"/>
    <property type="match status" value="1"/>
</dbReference>
<dbReference type="Pfam" id="PF00172">
    <property type="entry name" value="Zn_clus"/>
    <property type="match status" value="1"/>
</dbReference>
<dbReference type="AlphaFoldDB" id="A0A2T4B8P4"/>
<dbReference type="PANTHER" id="PTHR31668">
    <property type="entry name" value="GLUCOSE TRANSPORT TRANSCRIPTION REGULATOR RGT1-RELATED-RELATED"/>
    <property type="match status" value="1"/>
</dbReference>
<dbReference type="Proteomes" id="UP000241546">
    <property type="component" value="Unassembled WGS sequence"/>
</dbReference>
<dbReference type="GO" id="GO:0008270">
    <property type="term" value="F:zinc ion binding"/>
    <property type="evidence" value="ECO:0007669"/>
    <property type="project" value="InterPro"/>
</dbReference>
<sequence length="566" mass="64117">MAKRSCDFCVQRKTRCDNGRPCRKCLEAQPPLECTYLKPVLKRGPKTSKLTQRCNWKWRVDAQKLASGQTNSDLTGVGAHDASVCFKPERLPLSTLRPVIEAYRSRMYPVWPVIHVEDFLRRLEELETGESSDSDAYTMALALCSATMAQLNLTAAGDAQPHVTSEYLEKECNRFRNLTNYREHPSIEGALTSFFLHVYHAKADNRNASMVYLQEGISIARLLRLDRIEVETCQFSHDGLNGHDPVTSHKRLVYILLWVSERGYAIQHDLPISILDTVQIPTANLDDFDKYGRGLIELATLFAAFDAFFHRTARYMYESYQAHSEQERLIAVQRSLETIAPKASECDLVQRADYNITKHWMRILIWQQAMSRSLLSSCANDDSMTFLFPSQIAQDFLASITINSKEHLVSLGRDQLIKSFEITNTLADVILCTTSAYNSPPIQDFYNSRRSSYFTTREYLECGPADFLHAMYQTISPFLAYDKRLNDMIRLKAADALLRSPSRIIPRGVDGGSEKVAVQTQEDEIDEILCQDAWNTDLDGLDLGVDILGEAEVAEVGSAQQLSDTL</sequence>
<proteinExistence type="predicted"/>
<dbReference type="PANTHER" id="PTHR31668:SF18">
    <property type="entry name" value="MALTOSE FERMENTATION REGULATORY PROTEIN MAL13-RELATED"/>
    <property type="match status" value="1"/>
</dbReference>
<evidence type="ECO:0000256" key="3">
    <source>
        <dbReference type="ARBA" id="ARBA00022833"/>
    </source>
</evidence>
<protein>
    <recommendedName>
        <fullName evidence="8">Zn(2)-C6 fungal-type domain-containing protein</fullName>
    </recommendedName>
</protein>
<dbReference type="GO" id="GO:0000981">
    <property type="term" value="F:DNA-binding transcription factor activity, RNA polymerase II-specific"/>
    <property type="evidence" value="ECO:0007669"/>
    <property type="project" value="InterPro"/>
</dbReference>
<dbReference type="GeneID" id="36603427"/>
<evidence type="ECO:0000313" key="9">
    <source>
        <dbReference type="EMBL" id="PTB65707.1"/>
    </source>
</evidence>
<keyword evidence="4" id="KW-0805">Transcription regulation</keyword>
<reference evidence="10" key="1">
    <citation type="submission" date="2016-07" db="EMBL/GenBank/DDBJ databases">
        <title>Multiple horizontal gene transfer events from other fungi enriched the ability of initially mycotrophic Trichoderma (Ascomycota) to feed on dead plant biomass.</title>
        <authorList>
            <consortium name="DOE Joint Genome Institute"/>
            <person name="Atanasova L."/>
            <person name="Chenthamara K."/>
            <person name="Zhang J."/>
            <person name="Grujic M."/>
            <person name="Henrissat B."/>
            <person name="Kuo A."/>
            <person name="Aerts A."/>
            <person name="Salamov A."/>
            <person name="Lipzen A."/>
            <person name="Labutti K."/>
            <person name="Barry K."/>
            <person name="Miao Y."/>
            <person name="Rahimi M.J."/>
            <person name="Shen Q."/>
            <person name="Grigoriev I.V."/>
            <person name="Kubicek C.P."/>
            <person name="Druzhinina I.S."/>
        </authorList>
    </citation>
    <scope>NUCLEOTIDE SEQUENCE [LARGE SCALE GENOMIC DNA]</scope>
    <source>
        <strain evidence="10">TUCIM 6016</strain>
    </source>
</reference>
<evidence type="ECO:0000256" key="1">
    <source>
        <dbReference type="ARBA" id="ARBA00004123"/>
    </source>
</evidence>
<dbReference type="CDD" id="cd00067">
    <property type="entry name" value="GAL4"/>
    <property type="match status" value="1"/>
</dbReference>
<dbReference type="SMART" id="SM00066">
    <property type="entry name" value="GAL4"/>
    <property type="match status" value="1"/>
</dbReference>
<dbReference type="EMBL" id="KZ680214">
    <property type="protein sequence ID" value="PTB65707.1"/>
    <property type="molecule type" value="Genomic_DNA"/>
</dbReference>
<evidence type="ECO:0000313" key="10">
    <source>
        <dbReference type="Proteomes" id="UP000241546"/>
    </source>
</evidence>
<keyword evidence="5" id="KW-0238">DNA-binding</keyword>
<organism evidence="9 10">
    <name type="scientific">Trichoderma citrinoviride</name>
    <dbReference type="NCBI Taxonomy" id="58853"/>
    <lineage>
        <taxon>Eukaryota</taxon>
        <taxon>Fungi</taxon>
        <taxon>Dikarya</taxon>
        <taxon>Ascomycota</taxon>
        <taxon>Pezizomycotina</taxon>
        <taxon>Sordariomycetes</taxon>
        <taxon>Hypocreomycetidae</taxon>
        <taxon>Hypocreales</taxon>
        <taxon>Hypocreaceae</taxon>
        <taxon>Trichoderma</taxon>
    </lineage>
</organism>
<evidence type="ECO:0000256" key="2">
    <source>
        <dbReference type="ARBA" id="ARBA00022723"/>
    </source>
</evidence>
<dbReference type="RefSeq" id="XP_024749027.1">
    <property type="nucleotide sequence ID" value="XM_024895309.1"/>
</dbReference>
<keyword evidence="3" id="KW-0862">Zinc</keyword>
<dbReference type="InterPro" id="IPR050797">
    <property type="entry name" value="Carb_Metab_Trans_Reg"/>
</dbReference>
<evidence type="ECO:0000256" key="7">
    <source>
        <dbReference type="ARBA" id="ARBA00023242"/>
    </source>
</evidence>
<keyword evidence="10" id="KW-1185">Reference proteome</keyword>
<accession>A0A2T4B8P4</accession>
<dbReference type="GO" id="GO:0005634">
    <property type="term" value="C:nucleus"/>
    <property type="evidence" value="ECO:0007669"/>
    <property type="project" value="UniProtKB-SubCell"/>
</dbReference>
<dbReference type="SUPFAM" id="SSF57701">
    <property type="entry name" value="Zn2/Cys6 DNA-binding domain"/>
    <property type="match status" value="1"/>
</dbReference>
<evidence type="ECO:0000256" key="5">
    <source>
        <dbReference type="ARBA" id="ARBA00023125"/>
    </source>
</evidence>
<dbReference type="GO" id="GO:0003677">
    <property type="term" value="F:DNA binding"/>
    <property type="evidence" value="ECO:0007669"/>
    <property type="project" value="UniProtKB-KW"/>
</dbReference>